<dbReference type="EC" id="3.2.1.40" evidence="2"/>
<dbReference type="InterPro" id="IPR008928">
    <property type="entry name" value="6-hairpin_glycosidase_sf"/>
</dbReference>
<comment type="caution">
    <text evidence="8">The sequence shown here is derived from an EMBL/GenBank/DDBJ whole genome shotgun (WGS) entry which is preliminary data.</text>
</comment>
<dbReference type="InterPro" id="IPR013737">
    <property type="entry name" value="Bac_rhamnosid_N"/>
</dbReference>
<evidence type="ECO:0000256" key="1">
    <source>
        <dbReference type="ARBA" id="ARBA00001445"/>
    </source>
</evidence>
<gene>
    <name evidence="8" type="ORF">DFR58_116120</name>
</gene>
<dbReference type="InterPro" id="IPR012341">
    <property type="entry name" value="6hp_glycosidase-like_sf"/>
</dbReference>
<accession>A0A369B2F3</accession>
<evidence type="ECO:0000313" key="8">
    <source>
        <dbReference type="EMBL" id="RCX13884.1"/>
    </source>
</evidence>
<dbReference type="InterPro" id="IPR035398">
    <property type="entry name" value="Bac_rhamnosid_C"/>
</dbReference>
<evidence type="ECO:0000256" key="3">
    <source>
        <dbReference type="ARBA" id="ARBA00022801"/>
    </source>
</evidence>
<dbReference type="Gene3D" id="2.60.40.10">
    <property type="entry name" value="Immunoglobulins"/>
    <property type="match status" value="1"/>
</dbReference>
<dbReference type="Pfam" id="PF25788">
    <property type="entry name" value="Ig_Rha78A_N"/>
    <property type="match status" value="1"/>
</dbReference>
<dbReference type="Gene3D" id="2.60.120.260">
    <property type="entry name" value="Galactose-binding domain-like"/>
    <property type="match status" value="2"/>
</dbReference>
<dbReference type="Pfam" id="PF17390">
    <property type="entry name" value="Bac_rhamnosid_C"/>
    <property type="match status" value="1"/>
</dbReference>
<evidence type="ECO:0000259" key="5">
    <source>
        <dbReference type="Pfam" id="PF08531"/>
    </source>
</evidence>
<dbReference type="PIRSF" id="PIRSF010631">
    <property type="entry name" value="A-rhamnsds"/>
    <property type="match status" value="1"/>
</dbReference>
<keyword evidence="3" id="KW-0378">Hydrolase</keyword>
<feature type="domain" description="Alpha-L-rhamnosidase six-hairpin glycosidase" evidence="6">
    <location>
        <begin position="449"/>
        <end position="820"/>
    </location>
</feature>
<dbReference type="Pfam" id="PF05592">
    <property type="entry name" value="Bac_rhamnosid"/>
    <property type="match status" value="1"/>
</dbReference>
<dbReference type="GO" id="GO:0005975">
    <property type="term" value="P:carbohydrate metabolic process"/>
    <property type="evidence" value="ECO:0007669"/>
    <property type="project" value="InterPro"/>
</dbReference>
<dbReference type="GO" id="GO:0030596">
    <property type="term" value="F:alpha-L-rhamnosidase activity"/>
    <property type="evidence" value="ECO:0007669"/>
    <property type="project" value="UniProtKB-EC"/>
</dbReference>
<proteinExistence type="predicted"/>
<evidence type="ECO:0000259" key="4">
    <source>
        <dbReference type="Pfam" id="PF05592"/>
    </source>
</evidence>
<comment type="catalytic activity">
    <reaction evidence="1">
        <text>Hydrolysis of terminal non-reducing alpha-L-rhamnose residues in alpha-L-rhamnosides.</text>
        <dbReference type="EC" id="3.2.1.40"/>
    </reaction>
</comment>
<dbReference type="Pfam" id="PF17389">
    <property type="entry name" value="Bac_rhamnosid6H"/>
    <property type="match status" value="1"/>
</dbReference>
<dbReference type="Proteomes" id="UP000253034">
    <property type="component" value="Unassembled WGS sequence"/>
</dbReference>
<evidence type="ECO:0000259" key="7">
    <source>
        <dbReference type="Pfam" id="PF17390"/>
    </source>
</evidence>
<dbReference type="InterPro" id="IPR016007">
    <property type="entry name" value="Alpha_rhamnosid"/>
</dbReference>
<evidence type="ECO:0000259" key="6">
    <source>
        <dbReference type="Pfam" id="PF17389"/>
    </source>
</evidence>
<dbReference type="Gene3D" id="1.50.10.10">
    <property type="match status" value="1"/>
</dbReference>
<sequence length="904" mass="101811">MSILKVKSLKVENQNYPMGMDCTKPRFSWELASDGKNIVQTAYNLIVINEEGKRIADTGKIDSDESIEVTIADLKLEPMTGYMVQVTVWDNEGNQAVTEGGFETGRFETAWKASWAEPVQIPTKASNLGGNLTMESVLENSNSKKERDFSEFQPAQYIRIPLKAKKGLKKARAYVTAHGVYRLEVNGVRPDDREFAPENTSYAGILQYQTYNITSLLKGEENIAGIILGDGWWTGRVGMTGDSCQYGETIGLLFEAILTYEDGTSEVVTGEAGKSSTGPIVFSDIFVGEKYDARKEMQNWSCPEFDDSKWKPLHKVEYPMNNLVGQYGEPVRPIRIFEPKEIIETPIGETVLDVGQVLAGQLEFTIDAPEGIQIKLEHSEVLDDKGNYYNNIIGVNKEQTEIYITKEGKQTYRPVFSYHGFRYIRISGWPGAISVKDFKVYALSSEMRDISEFTTSNLKINQLQSNIWWSQVSNTLSIPTDCPQRERAGWTGDIMAFSPTLCFNRGANTFLSRWMANVRTEQLENGAIPMIVPYLEAYKAMAKNFIGSDTSCGWGDAVIQVPVAVYKAYGDKRILEENYTAMTRWMNYIADRVQNNHPEGYEEWDDERKARSHYLWNTDFHFGDWLVPSMVLGNPDGMAMMKTAYATMAFVAPAYYAFSAKSMVEVAEALGKTKDAENYRDLYNKIREAFIKEYVHDDGTMDADLQGIYVIALKNGLVSDEVRPKMAAHLCKMIEKNRGCLDTGFLSVLFILDVLCENGYRNEAYKLIFQNQCPSWLYEVEHGATTIWESWGAIEEDGTVSTYSYNHYAFGCVGEWMYREMGGLKAAEPGYKKICVAPALDCGLLFARVSEHTPYGIASVDWKLENGKAEVKVEIPVNTTAEVILPGMDKIDIGSGFYVFEVKL</sequence>
<evidence type="ECO:0000313" key="9">
    <source>
        <dbReference type="Proteomes" id="UP000253034"/>
    </source>
</evidence>
<feature type="domain" description="Bacterial alpha-L-rhamnosidase N-terminal" evidence="5">
    <location>
        <begin position="168"/>
        <end position="332"/>
    </location>
</feature>
<dbReference type="EMBL" id="QPJT01000016">
    <property type="protein sequence ID" value="RCX13884.1"/>
    <property type="molecule type" value="Genomic_DNA"/>
</dbReference>
<organism evidence="8 9">
    <name type="scientific">Anaerobacterium chartisolvens</name>
    <dbReference type="NCBI Taxonomy" id="1297424"/>
    <lineage>
        <taxon>Bacteria</taxon>
        <taxon>Bacillati</taxon>
        <taxon>Bacillota</taxon>
        <taxon>Clostridia</taxon>
        <taxon>Eubacteriales</taxon>
        <taxon>Oscillospiraceae</taxon>
        <taxon>Anaerobacterium</taxon>
    </lineage>
</organism>
<keyword evidence="9" id="KW-1185">Reference proteome</keyword>
<dbReference type="Pfam" id="PF08531">
    <property type="entry name" value="Bac_rhamnosid_N"/>
    <property type="match status" value="1"/>
</dbReference>
<protein>
    <recommendedName>
        <fullName evidence="2">alpha-L-rhamnosidase</fullName>
        <ecNumber evidence="2">3.2.1.40</ecNumber>
    </recommendedName>
</protein>
<feature type="domain" description="Alpha-L-rhamnosidase C-terminal" evidence="7">
    <location>
        <begin position="823"/>
        <end position="890"/>
    </location>
</feature>
<dbReference type="SUPFAM" id="SSF48208">
    <property type="entry name" value="Six-hairpin glycosidases"/>
    <property type="match status" value="1"/>
</dbReference>
<dbReference type="PANTHER" id="PTHR33307:SF6">
    <property type="entry name" value="ALPHA-RHAMNOSIDASE (EUROFUNG)-RELATED"/>
    <property type="match status" value="1"/>
</dbReference>
<dbReference type="AlphaFoldDB" id="A0A369B2F3"/>
<dbReference type="Gene3D" id="2.60.420.10">
    <property type="entry name" value="Maltose phosphorylase, domain 3"/>
    <property type="match status" value="1"/>
</dbReference>
<name>A0A369B2F3_9FIRM</name>
<evidence type="ECO:0000256" key="2">
    <source>
        <dbReference type="ARBA" id="ARBA00012652"/>
    </source>
</evidence>
<reference evidence="8 9" key="1">
    <citation type="submission" date="2018-07" db="EMBL/GenBank/DDBJ databases">
        <title>Genomic Encyclopedia of Type Strains, Phase IV (KMG-IV): sequencing the most valuable type-strain genomes for metagenomic binning, comparative biology and taxonomic classification.</title>
        <authorList>
            <person name="Goeker M."/>
        </authorList>
    </citation>
    <scope>NUCLEOTIDE SEQUENCE [LARGE SCALE GENOMIC DNA]</scope>
    <source>
        <strain evidence="8 9">DSM 27016</strain>
    </source>
</reference>
<feature type="domain" description="Alpha-L-rhamnosidase concanavalin-like" evidence="4">
    <location>
        <begin position="345"/>
        <end position="441"/>
    </location>
</feature>
<dbReference type="RefSeq" id="WP_170138161.1">
    <property type="nucleotide sequence ID" value="NZ_QPJT01000016.1"/>
</dbReference>
<dbReference type="InterPro" id="IPR013783">
    <property type="entry name" value="Ig-like_fold"/>
</dbReference>
<dbReference type="InterPro" id="IPR035396">
    <property type="entry name" value="Bac_rhamnosid6H"/>
</dbReference>
<dbReference type="PANTHER" id="PTHR33307">
    <property type="entry name" value="ALPHA-RHAMNOSIDASE (EUROFUNG)"/>
    <property type="match status" value="1"/>
</dbReference>
<dbReference type="InterPro" id="IPR008902">
    <property type="entry name" value="Rhamnosid_concanavalin"/>
</dbReference>